<evidence type="ECO:0000259" key="7">
    <source>
        <dbReference type="PROSITE" id="PS50053"/>
    </source>
</evidence>
<comment type="caution">
    <text evidence="8">The sequence shown here is derived from an EMBL/GenBank/DDBJ whole genome shotgun (WGS) entry which is preliminary data.</text>
</comment>
<sequence length="314" mass="35398">MKVLVKDIHQWKQEFEVAPSDPISSLKEKIMEERGLKDYLIKLIYKGKQLASESTFESYNIQDQELIIMLQTPISTQSNSAKAAGNIGDSNEEVIISKEPEAPTSTTAELEDSAEKLRTMGFPEHQIFPALKAAFGDANRAVEYLTNGLPENCMESFQDEDTKQAQPTLSFNFYIHMRCIFFTVSDLQPDTRHLSNPEFLRIIHNIQENPQILEPLLISIGRTNPDFLRTINSHQEDFLRLINDTPPRSAAGMAPATEDASGTPTTISITPEEKEAIDRLCDLGFDERTAVEAYFACDKNEELAANYLFDSQLQ</sequence>
<dbReference type="InterPro" id="IPR036353">
    <property type="entry name" value="XPC-bd_sf"/>
</dbReference>
<evidence type="ECO:0000313" key="9">
    <source>
        <dbReference type="Proteomes" id="UP001168821"/>
    </source>
</evidence>
<keyword evidence="3 5" id="KW-0234">DNA repair</keyword>
<evidence type="ECO:0000313" key="8">
    <source>
        <dbReference type="EMBL" id="KAJ3615846.1"/>
    </source>
</evidence>
<dbReference type="InterPro" id="IPR009060">
    <property type="entry name" value="UBA-like_sf"/>
</dbReference>
<keyword evidence="1" id="KW-0677">Repeat</keyword>
<dbReference type="GO" id="GO:0043130">
    <property type="term" value="F:ubiquitin binding"/>
    <property type="evidence" value="ECO:0007669"/>
    <property type="project" value="UniProtKB-UniRule"/>
</dbReference>
<dbReference type="EMBL" id="JALNTZ010003866">
    <property type="protein sequence ID" value="KAJ3615846.1"/>
    <property type="molecule type" value="Genomic_DNA"/>
</dbReference>
<evidence type="ECO:0000256" key="3">
    <source>
        <dbReference type="ARBA" id="ARBA00023204"/>
    </source>
</evidence>
<evidence type="ECO:0000259" key="6">
    <source>
        <dbReference type="PROSITE" id="PS50030"/>
    </source>
</evidence>
<dbReference type="PANTHER" id="PTHR10621:SF0">
    <property type="entry name" value="UV EXCISION REPAIR PROTEIN RAD23"/>
    <property type="match status" value="1"/>
</dbReference>
<reference evidence="8" key="1">
    <citation type="journal article" date="2023" name="G3 (Bethesda)">
        <title>Whole genome assemblies of Zophobas morio and Tenebrio molitor.</title>
        <authorList>
            <person name="Kaur S."/>
            <person name="Stinson S.A."/>
            <person name="diCenzo G.C."/>
        </authorList>
    </citation>
    <scope>NUCLEOTIDE SEQUENCE</scope>
    <source>
        <strain evidence="8">QUZm001</strain>
    </source>
</reference>
<dbReference type="Gene3D" id="1.10.10.540">
    <property type="entry name" value="XPC-binding domain"/>
    <property type="match status" value="1"/>
</dbReference>
<dbReference type="GO" id="GO:0005829">
    <property type="term" value="C:cytosol"/>
    <property type="evidence" value="ECO:0007669"/>
    <property type="project" value="TreeGrafter"/>
</dbReference>
<dbReference type="Pfam" id="PF00240">
    <property type="entry name" value="ubiquitin"/>
    <property type="match status" value="1"/>
</dbReference>
<evidence type="ECO:0000256" key="2">
    <source>
        <dbReference type="ARBA" id="ARBA00022763"/>
    </source>
</evidence>
<dbReference type="AlphaFoldDB" id="A0AA38HF85"/>
<dbReference type="SUPFAM" id="SSF54236">
    <property type="entry name" value="Ubiquitin-like"/>
    <property type="match status" value="1"/>
</dbReference>
<dbReference type="InterPro" id="IPR015360">
    <property type="entry name" value="XPC-bd"/>
</dbReference>
<dbReference type="SUPFAM" id="SSF101238">
    <property type="entry name" value="XPC-binding domain"/>
    <property type="match status" value="1"/>
</dbReference>
<comment type="function">
    <text evidence="5">Multiubiquitin chain receptor involved in modulation of proteasomal degradation. Involved in nucleotide excision repair.</text>
</comment>
<name>A0AA38HF85_9CUCU</name>
<dbReference type="PRINTS" id="PR01839">
    <property type="entry name" value="RAD23PROTEIN"/>
</dbReference>
<dbReference type="SMART" id="SM00165">
    <property type="entry name" value="UBA"/>
    <property type="match status" value="2"/>
</dbReference>
<dbReference type="Pfam" id="PF09280">
    <property type="entry name" value="XPC-binding"/>
    <property type="match status" value="1"/>
</dbReference>
<dbReference type="GO" id="GO:0043161">
    <property type="term" value="P:proteasome-mediated ubiquitin-dependent protein catabolic process"/>
    <property type="evidence" value="ECO:0007669"/>
    <property type="project" value="UniProtKB-UniRule"/>
</dbReference>
<dbReference type="GO" id="GO:0006289">
    <property type="term" value="P:nucleotide-excision repair"/>
    <property type="evidence" value="ECO:0007669"/>
    <property type="project" value="UniProtKB-UniRule"/>
</dbReference>
<dbReference type="PROSITE" id="PS50030">
    <property type="entry name" value="UBA"/>
    <property type="match status" value="2"/>
</dbReference>
<keyword evidence="2 5" id="KW-0227">DNA damage</keyword>
<dbReference type="Pfam" id="PF00627">
    <property type="entry name" value="UBA"/>
    <property type="match status" value="2"/>
</dbReference>
<comment type="similarity">
    <text evidence="5">Belongs to the RAD23 family.</text>
</comment>
<dbReference type="SMART" id="SM00213">
    <property type="entry name" value="UBQ"/>
    <property type="match status" value="1"/>
</dbReference>
<dbReference type="PROSITE" id="PS50053">
    <property type="entry name" value="UBIQUITIN_2"/>
    <property type="match status" value="1"/>
</dbReference>
<protein>
    <recommendedName>
        <fullName evidence="5">UV excision repair protein RAD23</fullName>
    </recommendedName>
</protein>
<dbReference type="SUPFAM" id="SSF46934">
    <property type="entry name" value="UBA-like"/>
    <property type="match status" value="2"/>
</dbReference>
<gene>
    <name evidence="8" type="ORF">Zmor_012256</name>
</gene>
<keyword evidence="9" id="KW-1185">Reference proteome</keyword>
<dbReference type="Gene3D" id="3.10.20.90">
    <property type="entry name" value="Phosphatidylinositol 3-kinase Catalytic Subunit, Chain A, domain 1"/>
    <property type="match status" value="1"/>
</dbReference>
<accession>A0AA38HF85</accession>
<dbReference type="InterPro" id="IPR000626">
    <property type="entry name" value="Ubiquitin-like_dom"/>
</dbReference>
<dbReference type="InterPro" id="IPR029071">
    <property type="entry name" value="Ubiquitin-like_domsf"/>
</dbReference>
<dbReference type="CDD" id="cd14281">
    <property type="entry name" value="UBA2_Rad23_like"/>
    <property type="match status" value="1"/>
</dbReference>
<dbReference type="Proteomes" id="UP001168821">
    <property type="component" value="Unassembled WGS sequence"/>
</dbReference>
<feature type="domain" description="Ubiquitin-like" evidence="7">
    <location>
        <begin position="1"/>
        <end position="70"/>
    </location>
</feature>
<dbReference type="GO" id="GO:0005654">
    <property type="term" value="C:nucleoplasm"/>
    <property type="evidence" value="ECO:0007669"/>
    <property type="project" value="TreeGrafter"/>
</dbReference>
<dbReference type="GO" id="GO:0003684">
    <property type="term" value="F:damaged DNA binding"/>
    <property type="evidence" value="ECO:0007669"/>
    <property type="project" value="UniProtKB-UniRule"/>
</dbReference>
<dbReference type="GO" id="GO:0031593">
    <property type="term" value="F:polyubiquitin modification-dependent protein binding"/>
    <property type="evidence" value="ECO:0007669"/>
    <property type="project" value="UniProtKB-UniRule"/>
</dbReference>
<evidence type="ECO:0000256" key="1">
    <source>
        <dbReference type="ARBA" id="ARBA00022737"/>
    </source>
</evidence>
<organism evidence="8 9">
    <name type="scientific">Zophobas morio</name>
    <dbReference type="NCBI Taxonomy" id="2755281"/>
    <lineage>
        <taxon>Eukaryota</taxon>
        <taxon>Metazoa</taxon>
        <taxon>Ecdysozoa</taxon>
        <taxon>Arthropoda</taxon>
        <taxon>Hexapoda</taxon>
        <taxon>Insecta</taxon>
        <taxon>Pterygota</taxon>
        <taxon>Neoptera</taxon>
        <taxon>Endopterygota</taxon>
        <taxon>Coleoptera</taxon>
        <taxon>Polyphaga</taxon>
        <taxon>Cucujiformia</taxon>
        <taxon>Tenebrionidae</taxon>
        <taxon>Zophobas</taxon>
    </lineage>
</organism>
<evidence type="ECO:0000256" key="5">
    <source>
        <dbReference type="RuleBase" id="RU367049"/>
    </source>
</evidence>
<dbReference type="PANTHER" id="PTHR10621">
    <property type="entry name" value="UV EXCISION REPAIR PROTEIN RAD23"/>
    <property type="match status" value="1"/>
</dbReference>
<proteinExistence type="inferred from homology"/>
<dbReference type="InterPro" id="IPR015940">
    <property type="entry name" value="UBA"/>
</dbReference>
<comment type="subcellular location">
    <subcellularLocation>
        <location evidence="5">Nucleus</location>
    </subcellularLocation>
    <subcellularLocation>
        <location evidence="5">Cytoplasm</location>
    </subcellularLocation>
</comment>
<feature type="domain" description="UBA" evidence="6">
    <location>
        <begin position="270"/>
        <end position="311"/>
    </location>
</feature>
<feature type="domain" description="UBA" evidence="6">
    <location>
        <begin position="108"/>
        <end position="148"/>
    </location>
</feature>
<dbReference type="GO" id="GO:0070628">
    <property type="term" value="F:proteasome binding"/>
    <property type="evidence" value="ECO:0007669"/>
    <property type="project" value="TreeGrafter"/>
</dbReference>
<evidence type="ECO:0000256" key="4">
    <source>
        <dbReference type="ARBA" id="ARBA00023242"/>
    </source>
</evidence>
<dbReference type="Gene3D" id="1.10.8.10">
    <property type="entry name" value="DNA helicase RuvA subunit, C-terminal domain"/>
    <property type="match status" value="2"/>
</dbReference>
<keyword evidence="5" id="KW-0963">Cytoplasm</keyword>
<keyword evidence="4 5" id="KW-0539">Nucleus</keyword>
<dbReference type="FunFam" id="1.10.8.10:FF:000002">
    <property type="entry name" value="UV excision repair protein RAD23 homolog"/>
    <property type="match status" value="1"/>
</dbReference>
<dbReference type="InterPro" id="IPR004806">
    <property type="entry name" value="Rad23"/>
</dbReference>
<dbReference type="FunFam" id="1.10.8.10:FF:000003">
    <property type="entry name" value="UV excision repair protein RAD23 homolog"/>
    <property type="match status" value="1"/>
</dbReference>